<feature type="domain" description="Fido" evidence="1">
    <location>
        <begin position="8"/>
        <end position="129"/>
    </location>
</feature>
<dbReference type="EMBL" id="PQWO01000001">
    <property type="protein sequence ID" value="PZD75421.1"/>
    <property type="molecule type" value="Genomic_DNA"/>
</dbReference>
<dbReference type="Gene3D" id="1.20.120.1870">
    <property type="entry name" value="Fic/DOC protein, Fido domain"/>
    <property type="match status" value="1"/>
</dbReference>
<dbReference type="SUPFAM" id="SSF140931">
    <property type="entry name" value="Fic-like"/>
    <property type="match status" value="1"/>
</dbReference>
<dbReference type="InterPro" id="IPR036597">
    <property type="entry name" value="Fido-like_dom_sf"/>
</dbReference>
<dbReference type="Pfam" id="PF02661">
    <property type="entry name" value="Fic"/>
    <property type="match status" value="1"/>
</dbReference>
<dbReference type="InterPro" id="IPR006440">
    <property type="entry name" value="Doc"/>
</dbReference>
<dbReference type="PIRSF" id="PIRSF018297">
    <property type="entry name" value="Doc"/>
    <property type="match status" value="1"/>
</dbReference>
<dbReference type="GO" id="GO:0016301">
    <property type="term" value="F:kinase activity"/>
    <property type="evidence" value="ECO:0007669"/>
    <property type="project" value="InterPro"/>
</dbReference>
<sequence>MTLEPRWLTLKGIVTTQVEIIAVSGGASGILDEGALESTLNKPRQLHYYGENVTLCRLAAAYGYGFVQNHCFVDGNKRIALVAAGMFMVLNGTELIAFEAAAATFFLDLAASSDDQETSMQRLADWLANNSTH</sequence>
<evidence type="ECO:0000259" key="1">
    <source>
        <dbReference type="PROSITE" id="PS51459"/>
    </source>
</evidence>
<dbReference type="NCBIfam" id="TIGR01550">
    <property type="entry name" value="DOC_P1"/>
    <property type="match status" value="1"/>
</dbReference>
<dbReference type="Proteomes" id="UP000248857">
    <property type="component" value="Unassembled WGS sequence"/>
</dbReference>
<organism evidence="2 3">
    <name type="scientific">Acaryochloris thomasi RCC1774</name>
    <dbReference type="NCBI Taxonomy" id="1764569"/>
    <lineage>
        <taxon>Bacteria</taxon>
        <taxon>Bacillati</taxon>
        <taxon>Cyanobacteriota</taxon>
        <taxon>Cyanophyceae</taxon>
        <taxon>Acaryochloridales</taxon>
        <taxon>Acaryochloridaceae</taxon>
        <taxon>Acaryochloris</taxon>
        <taxon>Acaryochloris thomasi</taxon>
    </lineage>
</organism>
<comment type="caution">
    <text evidence="2">The sequence shown here is derived from an EMBL/GenBank/DDBJ whole genome shotgun (WGS) entry which is preliminary data.</text>
</comment>
<protein>
    <submittedName>
        <fullName evidence="2">Toxin Doc</fullName>
    </submittedName>
</protein>
<accession>A0A2W1K6W1</accession>
<evidence type="ECO:0000313" key="3">
    <source>
        <dbReference type="Proteomes" id="UP000248857"/>
    </source>
</evidence>
<dbReference type="OrthoDB" id="9802752at2"/>
<gene>
    <name evidence="2" type="primary">doc</name>
    <name evidence="2" type="ORF">C1752_00190</name>
</gene>
<dbReference type="PANTHER" id="PTHR39426">
    <property type="entry name" value="HOMOLOGY TO DEATH-ON-CURING PROTEIN OF PHAGE P1"/>
    <property type="match status" value="1"/>
</dbReference>
<evidence type="ECO:0000313" key="2">
    <source>
        <dbReference type="EMBL" id="PZD75421.1"/>
    </source>
</evidence>
<reference evidence="2 3" key="1">
    <citation type="journal article" date="2018" name="Sci. Rep.">
        <title>A novel species of the marine cyanobacterium Acaryochloris with a unique pigment content and lifestyle.</title>
        <authorList>
            <person name="Partensky F."/>
            <person name="Six C."/>
            <person name="Ratin M."/>
            <person name="Garczarek L."/>
            <person name="Vaulot D."/>
            <person name="Probert I."/>
            <person name="Calteau A."/>
            <person name="Gourvil P."/>
            <person name="Marie D."/>
            <person name="Grebert T."/>
            <person name="Bouchier C."/>
            <person name="Le Panse S."/>
            <person name="Gachenot M."/>
            <person name="Rodriguez F."/>
            <person name="Garrido J.L."/>
        </authorList>
    </citation>
    <scope>NUCLEOTIDE SEQUENCE [LARGE SCALE GENOMIC DNA]</scope>
    <source>
        <strain evidence="2 3">RCC1774</strain>
    </source>
</reference>
<dbReference type="RefSeq" id="WP_110984177.1">
    <property type="nucleotide sequence ID" value="NZ_CAWNWM010000001.1"/>
</dbReference>
<dbReference type="AlphaFoldDB" id="A0A2W1K6W1"/>
<keyword evidence="3" id="KW-1185">Reference proteome</keyword>
<proteinExistence type="predicted"/>
<dbReference type="InterPro" id="IPR003812">
    <property type="entry name" value="Fido"/>
</dbReference>
<name>A0A2W1K6W1_9CYAN</name>
<dbReference type="PANTHER" id="PTHR39426:SF1">
    <property type="entry name" value="HOMOLOGY TO DEATH-ON-CURING PROTEIN OF PHAGE P1"/>
    <property type="match status" value="1"/>
</dbReference>
<dbReference type="PROSITE" id="PS51459">
    <property type="entry name" value="FIDO"/>
    <property type="match status" value="1"/>
</dbReference>
<dbReference type="InterPro" id="IPR053737">
    <property type="entry name" value="Type_II_TA_Toxin"/>
</dbReference>